<sequence>MPEEVIFGAAALGFLSSSVSSEPAEPAEAGPQCFARKVSLGWFSPRTNVYGRCLIGVQDTVVVIDLDWTKPQSMASETGERGEVDELHERLPSHLQHYIEPSPANVGTTTYAGVGTLLPLGLGSSTRSSSPNLTRLKHTDDIAAREFLSLWFAPRPISGIILPRMWE</sequence>
<dbReference type="AlphaFoldDB" id="A0A1E3HXV0"/>
<dbReference type="Proteomes" id="UP000094065">
    <property type="component" value="Unassembled WGS sequence"/>
</dbReference>
<evidence type="ECO:0000313" key="2">
    <source>
        <dbReference type="Proteomes" id="UP000094065"/>
    </source>
</evidence>
<dbReference type="GeneID" id="30154573"/>
<keyword evidence="2" id="KW-1185">Reference proteome</keyword>
<accession>A0A1E3HXV0</accession>
<evidence type="ECO:0000313" key="1">
    <source>
        <dbReference type="EMBL" id="ODN81173.1"/>
    </source>
</evidence>
<dbReference type="STRING" id="1295533.A0A1E3HXV0"/>
<comment type="caution">
    <text evidence="1">The sequence shown here is derived from an EMBL/GenBank/DDBJ whole genome shotgun (WGS) entry which is preliminary data.</text>
</comment>
<reference evidence="1 2" key="1">
    <citation type="submission" date="2016-06" db="EMBL/GenBank/DDBJ databases">
        <title>Evolution of pathogenesis and genome organization in the Tremellales.</title>
        <authorList>
            <person name="Cuomo C."/>
            <person name="Litvintseva A."/>
            <person name="Heitman J."/>
            <person name="Chen Y."/>
            <person name="Sun S."/>
            <person name="Springer D."/>
            <person name="Dromer F."/>
            <person name="Young S."/>
            <person name="Zeng Q."/>
            <person name="Chapman S."/>
            <person name="Gujja S."/>
            <person name="Saif S."/>
            <person name="Birren B."/>
        </authorList>
    </citation>
    <scope>NUCLEOTIDE SEQUENCE [LARGE SCALE GENOMIC DNA]</scope>
    <source>
        <strain evidence="1 2">CBS 6039</strain>
    </source>
</reference>
<name>A0A1E3HXV0_9TREE</name>
<gene>
    <name evidence="1" type="ORF">L202_03264</name>
</gene>
<dbReference type="EMBL" id="AWGJ01000004">
    <property type="protein sequence ID" value="ODN81173.1"/>
    <property type="molecule type" value="Genomic_DNA"/>
</dbReference>
<proteinExistence type="predicted"/>
<dbReference type="RefSeq" id="XP_018995739.1">
    <property type="nucleotide sequence ID" value="XM_019137070.1"/>
</dbReference>
<organism evidence="1 2">
    <name type="scientific">Cryptococcus amylolentus CBS 6039</name>
    <dbReference type="NCBI Taxonomy" id="1295533"/>
    <lineage>
        <taxon>Eukaryota</taxon>
        <taxon>Fungi</taxon>
        <taxon>Dikarya</taxon>
        <taxon>Basidiomycota</taxon>
        <taxon>Agaricomycotina</taxon>
        <taxon>Tremellomycetes</taxon>
        <taxon>Tremellales</taxon>
        <taxon>Cryptococcaceae</taxon>
        <taxon>Cryptococcus</taxon>
    </lineage>
</organism>
<protein>
    <submittedName>
        <fullName evidence="1">Uncharacterized protein</fullName>
    </submittedName>
</protein>
<dbReference type="OrthoDB" id="27603at2759"/>